<reference evidence="15 16" key="1">
    <citation type="submission" date="2020-10" db="EMBL/GenBank/DDBJ databases">
        <title>Connecting structure to function with the recovery of over 1000 high-quality activated sludge metagenome-assembled genomes encoding full-length rRNA genes using long-read sequencing.</title>
        <authorList>
            <person name="Singleton C.M."/>
            <person name="Petriglieri F."/>
            <person name="Kristensen J.M."/>
            <person name="Kirkegaard R.H."/>
            <person name="Michaelsen T.Y."/>
            <person name="Andersen M.H."/>
            <person name="Karst S.M."/>
            <person name="Dueholm M.S."/>
            <person name="Nielsen P.H."/>
            <person name="Albertsen M."/>
        </authorList>
    </citation>
    <scope>NUCLEOTIDE SEQUENCE [LARGE SCALE GENOMIC DNA]</scope>
    <source>
        <strain evidence="15">Lyne_18-Q3-R50-59_MAXAC.006</strain>
    </source>
</reference>
<evidence type="ECO:0000313" key="15">
    <source>
        <dbReference type="EMBL" id="MBK9298687.1"/>
    </source>
</evidence>
<dbReference type="PROSITE" id="PS51217">
    <property type="entry name" value="UVRD_HELICASE_CTER"/>
    <property type="match status" value="1"/>
</dbReference>
<feature type="compositionally biased region" description="Basic and acidic residues" evidence="11">
    <location>
        <begin position="460"/>
        <end position="486"/>
    </location>
</feature>
<protein>
    <recommendedName>
        <fullName evidence="8">DNA 3'-5' helicase</fullName>
        <ecNumber evidence="8">5.6.2.4</ecNumber>
    </recommendedName>
</protein>
<organism evidence="15 16">
    <name type="scientific">Candidatus Neomicrothrix subdominans</name>
    <dbReference type="NCBI Taxonomy" id="2954438"/>
    <lineage>
        <taxon>Bacteria</taxon>
        <taxon>Bacillati</taxon>
        <taxon>Actinomycetota</taxon>
        <taxon>Acidimicrobiia</taxon>
        <taxon>Acidimicrobiales</taxon>
        <taxon>Microthrixaceae</taxon>
        <taxon>Candidatus Neomicrothrix</taxon>
    </lineage>
</organism>
<dbReference type="SUPFAM" id="SSF52540">
    <property type="entry name" value="P-loop containing nucleoside triphosphate hydrolases"/>
    <property type="match status" value="1"/>
</dbReference>
<dbReference type="PROSITE" id="PS51198">
    <property type="entry name" value="UVRD_HELICASE_ATP_BIND"/>
    <property type="match status" value="1"/>
</dbReference>
<dbReference type="Gene3D" id="3.40.50.300">
    <property type="entry name" value="P-loop containing nucleotide triphosphate hydrolases"/>
    <property type="match status" value="3"/>
</dbReference>
<dbReference type="CDD" id="cd17932">
    <property type="entry name" value="DEXQc_UvrD"/>
    <property type="match status" value="1"/>
</dbReference>
<keyword evidence="5 10" id="KW-0067">ATP-binding</keyword>
<evidence type="ECO:0000256" key="1">
    <source>
        <dbReference type="ARBA" id="ARBA00009922"/>
    </source>
</evidence>
<keyword evidence="2 10" id="KW-0547">Nucleotide-binding</keyword>
<dbReference type="EC" id="5.6.2.4" evidence="8"/>
<comment type="similarity">
    <text evidence="1">Belongs to the helicase family. UvrD subfamily.</text>
</comment>
<dbReference type="EMBL" id="JADJZA010000010">
    <property type="protein sequence ID" value="MBK9298687.1"/>
    <property type="molecule type" value="Genomic_DNA"/>
</dbReference>
<dbReference type="InterPro" id="IPR013986">
    <property type="entry name" value="DExx_box_DNA_helicase_dom_sf"/>
</dbReference>
<dbReference type="InterPro" id="IPR000212">
    <property type="entry name" value="DNA_helicase_UvrD/REP"/>
</dbReference>
<dbReference type="Gene3D" id="1.10.150.80">
    <property type="entry name" value="HRDC domain"/>
    <property type="match status" value="1"/>
</dbReference>
<evidence type="ECO:0000256" key="6">
    <source>
        <dbReference type="ARBA" id="ARBA00023235"/>
    </source>
</evidence>
<accession>A0A936NGW0</accession>
<dbReference type="GO" id="GO:0003677">
    <property type="term" value="F:DNA binding"/>
    <property type="evidence" value="ECO:0007669"/>
    <property type="project" value="InterPro"/>
</dbReference>
<dbReference type="InterPro" id="IPR002121">
    <property type="entry name" value="HRDC_dom"/>
</dbReference>
<dbReference type="GO" id="GO:0005524">
    <property type="term" value="F:ATP binding"/>
    <property type="evidence" value="ECO:0007669"/>
    <property type="project" value="UniProtKB-UniRule"/>
</dbReference>
<dbReference type="InterPro" id="IPR014017">
    <property type="entry name" value="DNA_helicase_UvrD-like_C"/>
</dbReference>
<dbReference type="Gene3D" id="1.10.486.10">
    <property type="entry name" value="PCRA, domain 4"/>
    <property type="match status" value="2"/>
</dbReference>
<dbReference type="Pfam" id="PF00580">
    <property type="entry name" value="UvrD-helicase"/>
    <property type="match status" value="1"/>
</dbReference>
<dbReference type="GO" id="GO:0016787">
    <property type="term" value="F:hydrolase activity"/>
    <property type="evidence" value="ECO:0007669"/>
    <property type="project" value="UniProtKB-UniRule"/>
</dbReference>
<dbReference type="InterPro" id="IPR027417">
    <property type="entry name" value="P-loop_NTPase"/>
</dbReference>
<dbReference type="PANTHER" id="PTHR11070">
    <property type="entry name" value="UVRD / RECB / PCRA DNA HELICASE FAMILY MEMBER"/>
    <property type="match status" value="1"/>
</dbReference>
<evidence type="ECO:0000256" key="2">
    <source>
        <dbReference type="ARBA" id="ARBA00022741"/>
    </source>
</evidence>
<comment type="caution">
    <text evidence="15">The sequence shown here is derived from an EMBL/GenBank/DDBJ whole genome shotgun (WGS) entry which is preliminary data.</text>
</comment>
<evidence type="ECO:0000256" key="8">
    <source>
        <dbReference type="ARBA" id="ARBA00034808"/>
    </source>
</evidence>
<feature type="domain" description="UvrD-like helicase C-terminal" evidence="14">
    <location>
        <begin position="290"/>
        <end position="556"/>
    </location>
</feature>
<keyword evidence="6" id="KW-0413">Isomerase</keyword>
<evidence type="ECO:0000256" key="11">
    <source>
        <dbReference type="SAM" id="MobiDB-lite"/>
    </source>
</evidence>
<dbReference type="Pfam" id="PF00570">
    <property type="entry name" value="HRDC"/>
    <property type="match status" value="1"/>
</dbReference>
<dbReference type="InterPro" id="IPR014016">
    <property type="entry name" value="UvrD-like_ATP-bd"/>
</dbReference>
<sequence length="736" mass="81228">MSDASNEPAALVAGLNPEQREAATHEAHHLRILAGAGSGKTRVLTRRIAYQSATGTIDPRAVLAVTFTRKAASELRSRLGQLGLRDGVQAGTFHSIAWAQLRQRWAERGITPPELVTSKLGMIRSVSGERSRTALLDLMGEIEWANARCVDPEEYPSAATAARRDPPYDPQRVAELMAAYVNHKRRQRVVDFDDLLRLAARDLRADPVYASGRQWMNRFLFVDEFQDVNPRQFQLLSAWMGEGAHLTVVGDPHQAIYAWNGADAGYLVEMDRYFDDAATVTLTRNYRSSPQIITVANAVLSDGSDQRGAALVPTRPDGAIPTVSVHPDEIQEARQIARELRAAHRPGRRWADLAVLVRTNAQLTPLTQALSSADIPHRTRGGGGLLDQPEVSDALRSLRRAREVGTWIGDLARELRELRPQIERADRALDPESEDADDDAGFDESDESDEFDEFDGAEDLSPRDRPAGERALGDWTPDERVPETPRPRSGRIAPEHLTAERLANLDELVRLGREYLDLDPAGTPNGFGAWLRSSLADAGGADSDAVELSTFHAAKGLEWPVVHLAGVEKGLIPIHFAETQAELAEETRLFYVAITRAEEELVIHRAEKRTTGTREMRRKPSAFLEPVEEALDFLNGVEHRRPRRAPTSGQGRPAPSTKAGLTGTDVELFATLRTWRLDQSRAAKKPAFVILTDDVLTRLASERPLTRTQLLDIRGIGPTKADLFGDALLKLIADAP</sequence>
<evidence type="ECO:0000256" key="5">
    <source>
        <dbReference type="ARBA" id="ARBA00022840"/>
    </source>
</evidence>
<dbReference type="PROSITE" id="PS50967">
    <property type="entry name" value="HRDC"/>
    <property type="match status" value="1"/>
</dbReference>
<keyword evidence="4 10" id="KW-0347">Helicase</keyword>
<dbReference type="InterPro" id="IPR010997">
    <property type="entry name" value="HRDC-like_sf"/>
</dbReference>
<evidence type="ECO:0000256" key="9">
    <source>
        <dbReference type="ARBA" id="ARBA00048988"/>
    </source>
</evidence>
<dbReference type="GO" id="GO:0033202">
    <property type="term" value="C:DNA helicase complex"/>
    <property type="evidence" value="ECO:0007669"/>
    <property type="project" value="TreeGrafter"/>
</dbReference>
<dbReference type="GO" id="GO:0043138">
    <property type="term" value="F:3'-5' DNA helicase activity"/>
    <property type="evidence" value="ECO:0007669"/>
    <property type="project" value="UniProtKB-EC"/>
</dbReference>
<feature type="domain" description="HRDC" evidence="12">
    <location>
        <begin position="662"/>
        <end position="736"/>
    </location>
</feature>
<dbReference type="AlphaFoldDB" id="A0A936NGW0"/>
<dbReference type="GO" id="GO:0000725">
    <property type="term" value="P:recombinational repair"/>
    <property type="evidence" value="ECO:0007669"/>
    <property type="project" value="TreeGrafter"/>
</dbReference>
<evidence type="ECO:0000313" key="16">
    <source>
        <dbReference type="Proteomes" id="UP000727993"/>
    </source>
</evidence>
<evidence type="ECO:0000256" key="4">
    <source>
        <dbReference type="ARBA" id="ARBA00022806"/>
    </source>
</evidence>
<dbReference type="SUPFAM" id="SSF47819">
    <property type="entry name" value="HRDC-like"/>
    <property type="match status" value="1"/>
</dbReference>
<comment type="catalytic activity">
    <reaction evidence="7">
        <text>Couples ATP hydrolysis with the unwinding of duplex DNA by translocating in the 3'-5' direction.</text>
        <dbReference type="EC" id="5.6.2.4"/>
    </reaction>
</comment>
<dbReference type="GO" id="GO:0005829">
    <property type="term" value="C:cytosol"/>
    <property type="evidence" value="ECO:0007669"/>
    <property type="project" value="TreeGrafter"/>
</dbReference>
<evidence type="ECO:0000256" key="3">
    <source>
        <dbReference type="ARBA" id="ARBA00022801"/>
    </source>
</evidence>
<keyword evidence="3 10" id="KW-0378">Hydrolase</keyword>
<feature type="domain" description="UvrD-like helicase ATP-binding" evidence="13">
    <location>
        <begin position="13"/>
        <end position="289"/>
    </location>
</feature>
<proteinExistence type="inferred from homology"/>
<evidence type="ECO:0000259" key="12">
    <source>
        <dbReference type="PROSITE" id="PS50967"/>
    </source>
</evidence>
<feature type="binding site" evidence="10">
    <location>
        <begin position="34"/>
        <end position="41"/>
    </location>
    <ligand>
        <name>ATP</name>
        <dbReference type="ChEBI" id="CHEBI:30616"/>
    </ligand>
</feature>
<gene>
    <name evidence="15" type="ORF">IPN02_18045</name>
</gene>
<comment type="catalytic activity">
    <reaction evidence="9">
        <text>ATP + H2O = ADP + phosphate + H(+)</text>
        <dbReference type="Rhea" id="RHEA:13065"/>
        <dbReference type="ChEBI" id="CHEBI:15377"/>
        <dbReference type="ChEBI" id="CHEBI:15378"/>
        <dbReference type="ChEBI" id="CHEBI:30616"/>
        <dbReference type="ChEBI" id="CHEBI:43474"/>
        <dbReference type="ChEBI" id="CHEBI:456216"/>
        <dbReference type="EC" id="5.6.2.4"/>
    </reaction>
</comment>
<feature type="region of interest" description="Disordered" evidence="11">
    <location>
        <begin position="638"/>
        <end position="660"/>
    </location>
</feature>
<feature type="region of interest" description="Disordered" evidence="11">
    <location>
        <begin position="423"/>
        <end position="491"/>
    </location>
</feature>
<dbReference type="Pfam" id="PF13361">
    <property type="entry name" value="UvrD_C"/>
    <property type="match status" value="2"/>
</dbReference>
<feature type="compositionally biased region" description="Acidic residues" evidence="11">
    <location>
        <begin position="431"/>
        <end position="458"/>
    </location>
</feature>
<dbReference type="Proteomes" id="UP000727993">
    <property type="component" value="Unassembled WGS sequence"/>
</dbReference>
<dbReference type="InterPro" id="IPR044876">
    <property type="entry name" value="HRDC_dom_sf"/>
</dbReference>
<dbReference type="PANTHER" id="PTHR11070:SF69">
    <property type="entry name" value="ATP-DEPENDENT DNA HELICASE UVRD2"/>
    <property type="match status" value="1"/>
</dbReference>
<evidence type="ECO:0000256" key="10">
    <source>
        <dbReference type="PROSITE-ProRule" id="PRU00560"/>
    </source>
</evidence>
<dbReference type="Gene3D" id="1.10.10.160">
    <property type="match status" value="1"/>
</dbReference>
<evidence type="ECO:0000256" key="7">
    <source>
        <dbReference type="ARBA" id="ARBA00034617"/>
    </source>
</evidence>
<evidence type="ECO:0000259" key="13">
    <source>
        <dbReference type="PROSITE" id="PS51198"/>
    </source>
</evidence>
<evidence type="ECO:0000259" key="14">
    <source>
        <dbReference type="PROSITE" id="PS51217"/>
    </source>
</evidence>
<name>A0A936NGW0_9ACTN</name>